<evidence type="ECO:0000313" key="1">
    <source>
        <dbReference type="EMBL" id="WAR18667.1"/>
    </source>
</evidence>
<gene>
    <name evidence="1" type="ORF">MAR_000505</name>
</gene>
<organism evidence="1 2">
    <name type="scientific">Mya arenaria</name>
    <name type="common">Soft-shell clam</name>
    <dbReference type="NCBI Taxonomy" id="6604"/>
    <lineage>
        <taxon>Eukaryota</taxon>
        <taxon>Metazoa</taxon>
        <taxon>Spiralia</taxon>
        <taxon>Lophotrochozoa</taxon>
        <taxon>Mollusca</taxon>
        <taxon>Bivalvia</taxon>
        <taxon>Autobranchia</taxon>
        <taxon>Heteroconchia</taxon>
        <taxon>Euheterodonta</taxon>
        <taxon>Imparidentia</taxon>
        <taxon>Neoheterodontei</taxon>
        <taxon>Myida</taxon>
        <taxon>Myoidea</taxon>
        <taxon>Myidae</taxon>
        <taxon>Mya</taxon>
    </lineage>
</organism>
<keyword evidence="2" id="KW-1185">Reference proteome</keyword>
<proteinExistence type="predicted"/>
<reference evidence="1" key="1">
    <citation type="submission" date="2022-11" db="EMBL/GenBank/DDBJ databases">
        <title>Centuries of genome instability and evolution in soft-shell clam transmissible cancer (bioRxiv).</title>
        <authorList>
            <person name="Hart S.F.M."/>
            <person name="Yonemitsu M.A."/>
            <person name="Giersch R.M."/>
            <person name="Beal B.F."/>
            <person name="Arriagada G."/>
            <person name="Davis B.W."/>
            <person name="Ostrander E.A."/>
            <person name="Goff S.P."/>
            <person name="Metzger M.J."/>
        </authorList>
    </citation>
    <scope>NUCLEOTIDE SEQUENCE</scope>
    <source>
        <strain evidence="1">MELC-2E11</strain>
        <tissue evidence="1">Siphon/mantle</tissue>
    </source>
</reference>
<accession>A0ABY7F8Z9</accession>
<sequence>MTLFKYTFDQWEFEKGKKFGAALRGLCCGRVRRCDSVDSVEEDWNLIIQMLNNITNDLDLLLSEFCDPLDPGEPPPIKNKPMRTK</sequence>
<dbReference type="EMBL" id="CP111022">
    <property type="protein sequence ID" value="WAR18667.1"/>
    <property type="molecule type" value="Genomic_DNA"/>
</dbReference>
<evidence type="ECO:0000313" key="2">
    <source>
        <dbReference type="Proteomes" id="UP001164746"/>
    </source>
</evidence>
<dbReference type="Proteomes" id="UP001164746">
    <property type="component" value="Chromosome 11"/>
</dbReference>
<protein>
    <submittedName>
        <fullName evidence="1">Uncharacterized protein</fullName>
    </submittedName>
</protein>
<name>A0ABY7F8Z9_MYAAR</name>
<feature type="non-terminal residue" evidence="1">
    <location>
        <position position="85"/>
    </location>
</feature>